<dbReference type="AlphaFoldDB" id="A0A0A1T213"/>
<feature type="compositionally biased region" description="Low complexity" evidence="1">
    <location>
        <begin position="148"/>
        <end position="158"/>
    </location>
</feature>
<dbReference type="HOGENOM" id="CLU_826852_0_0_1"/>
<feature type="region of interest" description="Disordered" evidence="1">
    <location>
        <begin position="137"/>
        <end position="158"/>
    </location>
</feature>
<sequence>MVAARATPAATSIVTESTTTKIPTIPMTVQGINCPAPILTDDFSNCRVPGGVEMWASGGFYSPGVCFVGYQAQCTQTRVAKSEYPIQSGETVVRCIPSGYECNDQTKDQKYAVSKYGSIVLSAPAFEIRWREQDLQHVTGPLPPPTMPTRLPSSSTTPGSVAVVTWTVTSTDSSPAETSSSTSSSKSIINLSDGAVAGVAVGIFFAISFLVIGFLYSRRYIRRRNRNAFASEKDQGSTPDDAPALLGSIELENRDRVELSAQAAPAELSVQRSSKAPSGYWRASHISVNKDPVEMPADPA</sequence>
<evidence type="ECO:0000256" key="2">
    <source>
        <dbReference type="SAM" id="Phobius"/>
    </source>
</evidence>
<evidence type="ECO:0000313" key="3">
    <source>
        <dbReference type="EMBL" id="CEJ88453.1"/>
    </source>
</evidence>
<organism evidence="3 4">
    <name type="scientific">[Torrubiella] hemipterigena</name>
    <dbReference type="NCBI Taxonomy" id="1531966"/>
    <lineage>
        <taxon>Eukaryota</taxon>
        <taxon>Fungi</taxon>
        <taxon>Dikarya</taxon>
        <taxon>Ascomycota</taxon>
        <taxon>Pezizomycotina</taxon>
        <taxon>Sordariomycetes</taxon>
        <taxon>Hypocreomycetidae</taxon>
        <taxon>Hypocreales</taxon>
        <taxon>Clavicipitaceae</taxon>
        <taxon>Clavicipitaceae incertae sedis</taxon>
        <taxon>'Torrubiella' clade</taxon>
    </lineage>
</organism>
<evidence type="ECO:0000313" key="4">
    <source>
        <dbReference type="Proteomes" id="UP000039046"/>
    </source>
</evidence>
<proteinExistence type="predicted"/>
<accession>A0A0A1T213</accession>
<keyword evidence="2" id="KW-0812">Transmembrane</keyword>
<protein>
    <submittedName>
        <fullName evidence="3">Uncharacterized protein</fullName>
    </submittedName>
</protein>
<dbReference type="Proteomes" id="UP000039046">
    <property type="component" value="Unassembled WGS sequence"/>
</dbReference>
<reference evidence="3 4" key="1">
    <citation type="journal article" date="2015" name="Genome Announc.">
        <title>Draft Genome Sequence and Gene Annotation of the Entomopathogenic Fungus Verticillium hemipterigenum.</title>
        <authorList>
            <person name="Horn F."/>
            <person name="Habel A."/>
            <person name="Scharf D.H."/>
            <person name="Dworschak J."/>
            <person name="Brakhage A.A."/>
            <person name="Guthke R."/>
            <person name="Hertweck C."/>
            <person name="Linde J."/>
        </authorList>
    </citation>
    <scope>NUCLEOTIDE SEQUENCE [LARGE SCALE GENOMIC DNA]</scope>
</reference>
<keyword evidence="2" id="KW-1133">Transmembrane helix</keyword>
<dbReference type="OrthoDB" id="4770059at2759"/>
<keyword evidence="4" id="KW-1185">Reference proteome</keyword>
<evidence type="ECO:0000256" key="1">
    <source>
        <dbReference type="SAM" id="MobiDB-lite"/>
    </source>
</evidence>
<feature type="region of interest" description="Disordered" evidence="1">
    <location>
        <begin position="262"/>
        <end position="283"/>
    </location>
</feature>
<name>A0A0A1T213_9HYPO</name>
<dbReference type="EMBL" id="CDHN01000002">
    <property type="protein sequence ID" value="CEJ88453.1"/>
    <property type="molecule type" value="Genomic_DNA"/>
</dbReference>
<gene>
    <name evidence="3" type="ORF">VHEMI04727</name>
</gene>
<dbReference type="STRING" id="1531966.A0A0A1T213"/>
<feature type="transmembrane region" description="Helical" evidence="2">
    <location>
        <begin position="195"/>
        <end position="216"/>
    </location>
</feature>
<keyword evidence="2" id="KW-0472">Membrane</keyword>